<dbReference type="Proteomes" id="UP000030701">
    <property type="component" value="Unassembled WGS sequence"/>
</dbReference>
<dbReference type="InterPro" id="IPR036415">
    <property type="entry name" value="Lamin_tail_dom_sf"/>
</dbReference>
<dbReference type="EMBL" id="JH657978">
    <property type="protein sequence ID" value="EXM17996.1"/>
    <property type="molecule type" value="Genomic_DNA"/>
</dbReference>
<dbReference type="SUPFAM" id="SSF74853">
    <property type="entry name" value="Lamin A/C globular tail domain"/>
    <property type="match status" value="1"/>
</dbReference>
<reference evidence="2" key="1">
    <citation type="submission" date="2011-11" db="EMBL/GenBank/DDBJ databases">
        <title>The Genome Sequence of Fusarium oxysporum Cotton.</title>
        <authorList>
            <consortium name="The Broad Institute Genome Sequencing Platform"/>
            <person name="Ma L.-J."/>
            <person name="Gale L.R."/>
            <person name="Schwartz D.C."/>
            <person name="Zhou S."/>
            <person name="Corby-Kistler H."/>
            <person name="Young S.K."/>
            <person name="Zeng Q."/>
            <person name="Gargeya S."/>
            <person name="Fitzgerald M."/>
            <person name="Haas B."/>
            <person name="Abouelleil A."/>
            <person name="Alvarado L."/>
            <person name="Arachchi H.M."/>
            <person name="Berlin A."/>
            <person name="Brown A."/>
            <person name="Chapman S.B."/>
            <person name="Chen Z."/>
            <person name="Dunbar C."/>
            <person name="Freedman E."/>
            <person name="Gearin G."/>
            <person name="Goldberg J."/>
            <person name="Griggs A."/>
            <person name="Gujja S."/>
            <person name="Heiman D."/>
            <person name="Howarth C."/>
            <person name="Larson L."/>
            <person name="Lui A."/>
            <person name="MacDonald P.J.P."/>
            <person name="Montmayeur A."/>
            <person name="Murphy C."/>
            <person name="Neiman D."/>
            <person name="Pearson M."/>
            <person name="Priest M."/>
            <person name="Roberts A."/>
            <person name="Saif S."/>
            <person name="Shea T."/>
            <person name="Shenoy N."/>
            <person name="Sisk P."/>
            <person name="Stolte C."/>
            <person name="Sykes S."/>
            <person name="Wortman J."/>
            <person name="Nusbaum C."/>
            <person name="Birren B."/>
        </authorList>
    </citation>
    <scope>NUCLEOTIDE SEQUENCE [LARGE SCALE GENOMIC DNA]</scope>
    <source>
        <strain evidence="2">25433</strain>
    </source>
</reference>
<proteinExistence type="predicted"/>
<gene>
    <name evidence="2" type="ORF">FOTG_13848</name>
</gene>
<dbReference type="HOGENOM" id="CLU_067370_0_0_1"/>
<sequence>MPLRKPYVVWKAKPVKWDTSEARRGDPSPHGQLSFTDDNGRHITNINIQSTDPADHRLIFWTGDLTDETPFGEHIIQALENLNGLRPYRTPPPLDFLHDGFLDISAGTIRDTNVPGPNNDITDDLDAFFNADSRDFKRSTLFIWGEHYADNGGGVHQVHMNQGNYMRNRRWYRENGRGQDGGIVMRSPDGNKWKYFFIAFAGQASGTDGDGNPTNGEATPMLRDVIHAPPPVTPTRPVVSGQSSGVQIYSALINPGGPDNTPGYHDRVRLVNRGNNPVSLAGWTVRNQDGQLKQLPDVLLHGNGAMRDFDVGPEGYLANNRDGEIVLNDAGGAEVDRVSYQANAPSGQWIFFALTSESSLERG</sequence>
<dbReference type="AlphaFoldDB" id="X0LAH0"/>
<dbReference type="Pfam" id="PF10042">
    <property type="entry name" value="DUF2278"/>
    <property type="match status" value="1"/>
</dbReference>
<organism evidence="2">
    <name type="scientific">Fusarium oxysporum f. sp. vasinfectum 25433</name>
    <dbReference type="NCBI Taxonomy" id="1089449"/>
    <lineage>
        <taxon>Eukaryota</taxon>
        <taxon>Fungi</taxon>
        <taxon>Dikarya</taxon>
        <taxon>Ascomycota</taxon>
        <taxon>Pezizomycotina</taxon>
        <taxon>Sordariomycetes</taxon>
        <taxon>Hypocreomycetidae</taxon>
        <taxon>Hypocreales</taxon>
        <taxon>Nectriaceae</taxon>
        <taxon>Fusarium</taxon>
        <taxon>Fusarium oxysporum species complex</taxon>
    </lineage>
</organism>
<name>X0LAH0_FUSOX</name>
<evidence type="ECO:0000313" key="2">
    <source>
        <dbReference type="EMBL" id="EXM17996.1"/>
    </source>
</evidence>
<dbReference type="OrthoDB" id="2580841at2759"/>
<evidence type="ECO:0000256" key="1">
    <source>
        <dbReference type="SAM" id="MobiDB-lite"/>
    </source>
</evidence>
<evidence type="ECO:0008006" key="3">
    <source>
        <dbReference type="Google" id="ProtNLM"/>
    </source>
</evidence>
<feature type="compositionally biased region" description="Polar residues" evidence="1">
    <location>
        <begin position="31"/>
        <end position="40"/>
    </location>
</feature>
<protein>
    <recommendedName>
        <fullName evidence="3">LTD domain-containing protein</fullName>
    </recommendedName>
</protein>
<reference evidence="2" key="2">
    <citation type="submission" date="2012-05" db="EMBL/GenBank/DDBJ databases">
        <title>The Genome Annotation of Fusarium oxysporum Cotton.</title>
        <authorList>
            <consortium name="The Broad Institute Genomics Platform"/>
            <person name="Ma L.-J."/>
            <person name="Corby-Kistler H."/>
            <person name="Broz K."/>
            <person name="Gale L.R."/>
            <person name="Jonkers W."/>
            <person name="O'Donnell K."/>
            <person name="Ploetz R."/>
            <person name="Steinberg C."/>
            <person name="Schwartz D.C."/>
            <person name="VanEtten H."/>
            <person name="Zhou S."/>
            <person name="Young S.K."/>
            <person name="Zeng Q."/>
            <person name="Gargeya S."/>
            <person name="Fitzgerald M."/>
            <person name="Abouelleil A."/>
            <person name="Alvarado L."/>
            <person name="Chapman S.B."/>
            <person name="Gainer-Dewar J."/>
            <person name="Goldberg J."/>
            <person name="Griggs A."/>
            <person name="Gujja S."/>
            <person name="Hansen M."/>
            <person name="Howarth C."/>
            <person name="Imamovic A."/>
            <person name="Ireland A."/>
            <person name="Larimer J."/>
            <person name="McCowan C."/>
            <person name="Murphy C."/>
            <person name="Pearson M."/>
            <person name="Poon T.W."/>
            <person name="Priest M."/>
            <person name="Roberts A."/>
            <person name="Saif S."/>
            <person name="Shea T."/>
            <person name="Sykes S."/>
            <person name="Wortman J."/>
            <person name="Nusbaum C."/>
            <person name="Birren B."/>
        </authorList>
    </citation>
    <scope>NUCLEOTIDE SEQUENCE</scope>
    <source>
        <strain evidence="2">25433</strain>
    </source>
</reference>
<accession>X0LAH0</accession>
<feature type="region of interest" description="Disordered" evidence="1">
    <location>
        <begin position="19"/>
        <end position="40"/>
    </location>
</feature>
<dbReference type="InterPro" id="IPR019268">
    <property type="entry name" value="DUF2278"/>
</dbReference>